<comment type="caution">
    <text evidence="1">The sequence shown here is derived from an EMBL/GenBank/DDBJ whole genome shotgun (WGS) entry which is preliminary data.</text>
</comment>
<evidence type="ECO:0008006" key="3">
    <source>
        <dbReference type="Google" id="ProtNLM"/>
    </source>
</evidence>
<dbReference type="EMBL" id="JAINWA010000003">
    <property type="protein sequence ID" value="MCD1655206.1"/>
    <property type="molecule type" value="Genomic_DNA"/>
</dbReference>
<accession>A0AAE3EJZ0</accession>
<dbReference type="GO" id="GO:0003755">
    <property type="term" value="F:peptidyl-prolyl cis-trans isomerase activity"/>
    <property type="evidence" value="ECO:0007669"/>
    <property type="project" value="InterPro"/>
</dbReference>
<reference evidence="1" key="1">
    <citation type="submission" date="2021-08" db="EMBL/GenBank/DDBJ databases">
        <title>Comparative analyses of Brucepasteria parasyntrophica and Teretinema zuelzerae.</title>
        <authorList>
            <person name="Song Y."/>
            <person name="Brune A."/>
        </authorList>
    </citation>
    <scope>NUCLEOTIDE SEQUENCE</scope>
    <source>
        <strain evidence="1">DSM 1903</strain>
    </source>
</reference>
<name>A0AAE3EJZ0_9SPIR</name>
<proteinExistence type="predicted"/>
<organism evidence="1 2">
    <name type="scientific">Teretinema zuelzerae</name>
    <dbReference type="NCBI Taxonomy" id="156"/>
    <lineage>
        <taxon>Bacteria</taxon>
        <taxon>Pseudomonadati</taxon>
        <taxon>Spirochaetota</taxon>
        <taxon>Spirochaetia</taxon>
        <taxon>Spirochaetales</taxon>
        <taxon>Treponemataceae</taxon>
        <taxon>Teretinema</taxon>
    </lineage>
</organism>
<dbReference type="SUPFAM" id="SSF54534">
    <property type="entry name" value="FKBP-like"/>
    <property type="match status" value="1"/>
</dbReference>
<evidence type="ECO:0000313" key="2">
    <source>
        <dbReference type="Proteomes" id="UP001198163"/>
    </source>
</evidence>
<dbReference type="Proteomes" id="UP001198163">
    <property type="component" value="Unassembled WGS sequence"/>
</dbReference>
<protein>
    <recommendedName>
        <fullName evidence="3">PpiC domain-containing protein</fullName>
    </recommendedName>
</protein>
<gene>
    <name evidence="1" type="ORF">K7J14_10920</name>
</gene>
<dbReference type="Gene3D" id="3.10.50.40">
    <property type="match status" value="1"/>
</dbReference>
<dbReference type="InterPro" id="IPR046357">
    <property type="entry name" value="PPIase_dom_sf"/>
</dbReference>
<dbReference type="RefSeq" id="WP_230756086.1">
    <property type="nucleotide sequence ID" value="NZ_JAINWA010000003.1"/>
</dbReference>
<keyword evidence="2" id="KW-1185">Reference proteome</keyword>
<sequence>MSALKKNLISIGAVLILALSVVAFVFIPALGGSSAGKTISFGEWDGKPIEYAQDTYLVRQIQAISDQVESQGQEINQFTYYQIMQSAFRSAAVRMAVLDSLEEVNYRLPRSIVDKNLVSYYLDESGRYSAKKFNETPETTRAGYRAVVTEELTAQRYLQDTLGTAVPYDGENTLVYGLKTSTKETDLIKSMAGPERSFEYVAFNTADYPEAEAAAWGRENSALFVKHSFSVITSDQEAVVKKAAAAVASGESTFEDAVATWSTKAGTDATGKLLKSYRADINQLFTDAADLEKVLALAAGQTSEVIKAGSDFAIVRCDADPVQPDFSDKALLSAVNSWMKINEKGRIEDYFVARASSFAAQARTSGFDAAASSFGIEKKTTPSFTINIGNLEIMSGIPSDSNPELSAAVSDELFYKTAFSLASGAVSEPVALGSYTVVLKLLEEKATDSQMLEMVPLFYNYYATNWAQETLSNMVLADKRFKDDFMTTYLEYFLN</sequence>
<dbReference type="AlphaFoldDB" id="A0AAE3EJZ0"/>
<evidence type="ECO:0000313" key="1">
    <source>
        <dbReference type="EMBL" id="MCD1655206.1"/>
    </source>
</evidence>